<dbReference type="InterPro" id="IPR029063">
    <property type="entry name" value="SAM-dependent_MTases_sf"/>
</dbReference>
<protein>
    <submittedName>
        <fullName evidence="1">O-methyltransferase involved in polyketide biosynthesis</fullName>
    </submittedName>
</protein>
<dbReference type="Pfam" id="PF04672">
    <property type="entry name" value="Methyltransf_19"/>
    <property type="match status" value="1"/>
</dbReference>
<evidence type="ECO:0000313" key="2">
    <source>
        <dbReference type="Proteomes" id="UP001519332"/>
    </source>
</evidence>
<sequence>MREERLPDFEDETPHIARIYDYFLGGKDNFACDRKVAEQILQLAPETPDMARANRAFLGRAVRFVARQGIRQFIDIGTGLPTRNNVHEVVQTVWPDSHVVVYVDNDPTVLAHARALLADTPQTVVVDADLRRPEALLDDPDLRRLIDFDQPIAVILVGVLHFLPEEDQPFDAVRTLRDALPRGSYLVISHASTDNRMSELSQAQELYRSFTNRTGNGLRSREQIRVFFDGLTLIDPGLVVAQDWRPLPSTERDTGTPRWILSGVARKD</sequence>
<accession>A0ABS4TZH4</accession>
<dbReference type="Gene3D" id="3.40.50.150">
    <property type="entry name" value="Vaccinia Virus protein VP39"/>
    <property type="match status" value="1"/>
</dbReference>
<proteinExistence type="predicted"/>
<dbReference type="EMBL" id="JAGINW010000001">
    <property type="protein sequence ID" value="MBP2329364.1"/>
    <property type="molecule type" value="Genomic_DNA"/>
</dbReference>
<keyword evidence="2" id="KW-1185">Reference proteome</keyword>
<dbReference type="SUPFAM" id="SSF53335">
    <property type="entry name" value="S-adenosyl-L-methionine-dependent methyltransferases"/>
    <property type="match status" value="1"/>
</dbReference>
<reference evidence="1 2" key="1">
    <citation type="submission" date="2021-03" db="EMBL/GenBank/DDBJ databases">
        <title>Sequencing the genomes of 1000 actinobacteria strains.</title>
        <authorList>
            <person name="Klenk H.-P."/>
        </authorList>
    </citation>
    <scope>NUCLEOTIDE SEQUENCE [LARGE SCALE GENOMIC DNA]</scope>
    <source>
        <strain evidence="1 2">DSM 46670</strain>
    </source>
</reference>
<comment type="caution">
    <text evidence="1">The sequence shown here is derived from an EMBL/GenBank/DDBJ whole genome shotgun (WGS) entry which is preliminary data.</text>
</comment>
<organism evidence="1 2">
    <name type="scientific">Kibdelosporangium banguiense</name>
    <dbReference type="NCBI Taxonomy" id="1365924"/>
    <lineage>
        <taxon>Bacteria</taxon>
        <taxon>Bacillati</taxon>
        <taxon>Actinomycetota</taxon>
        <taxon>Actinomycetes</taxon>
        <taxon>Pseudonocardiales</taxon>
        <taxon>Pseudonocardiaceae</taxon>
        <taxon>Kibdelosporangium</taxon>
    </lineage>
</organism>
<dbReference type="InterPro" id="IPR006764">
    <property type="entry name" value="SAM_dep_MeTrfase_SAV2177_type"/>
</dbReference>
<dbReference type="RefSeq" id="WP_209646171.1">
    <property type="nucleotide sequence ID" value="NZ_JAGINW010000001.1"/>
</dbReference>
<gene>
    <name evidence="1" type="ORF">JOF56_009749</name>
</gene>
<dbReference type="PIRSF" id="PIRSF017393">
    <property type="entry name" value="MTase_SAV2177"/>
    <property type="match status" value="1"/>
</dbReference>
<evidence type="ECO:0000313" key="1">
    <source>
        <dbReference type="EMBL" id="MBP2329364.1"/>
    </source>
</evidence>
<name>A0ABS4TZH4_9PSEU</name>
<dbReference type="Proteomes" id="UP001519332">
    <property type="component" value="Unassembled WGS sequence"/>
</dbReference>